<gene>
    <name evidence="1" type="ORF">HPB47_022159</name>
</gene>
<dbReference type="EMBL" id="JABSTQ010009265">
    <property type="protein sequence ID" value="KAG0431040.1"/>
    <property type="molecule type" value="Genomic_DNA"/>
</dbReference>
<name>A0AC60QAG2_IXOPE</name>
<reference evidence="1 2" key="1">
    <citation type="journal article" date="2020" name="Cell">
        <title>Large-Scale Comparative Analyses of Tick Genomes Elucidate Their Genetic Diversity and Vector Capacities.</title>
        <authorList>
            <consortium name="Tick Genome and Microbiome Consortium (TIGMIC)"/>
            <person name="Jia N."/>
            <person name="Wang J."/>
            <person name="Shi W."/>
            <person name="Du L."/>
            <person name="Sun Y."/>
            <person name="Zhan W."/>
            <person name="Jiang J.F."/>
            <person name="Wang Q."/>
            <person name="Zhang B."/>
            <person name="Ji P."/>
            <person name="Bell-Sakyi L."/>
            <person name="Cui X.M."/>
            <person name="Yuan T.T."/>
            <person name="Jiang B.G."/>
            <person name="Yang W.F."/>
            <person name="Lam T.T."/>
            <person name="Chang Q.C."/>
            <person name="Ding S.J."/>
            <person name="Wang X.J."/>
            <person name="Zhu J.G."/>
            <person name="Ruan X.D."/>
            <person name="Zhao L."/>
            <person name="Wei J.T."/>
            <person name="Ye R.Z."/>
            <person name="Que T.C."/>
            <person name="Du C.H."/>
            <person name="Zhou Y.H."/>
            <person name="Cheng J.X."/>
            <person name="Dai P.F."/>
            <person name="Guo W.B."/>
            <person name="Han X.H."/>
            <person name="Huang E.J."/>
            <person name="Li L.F."/>
            <person name="Wei W."/>
            <person name="Gao Y.C."/>
            <person name="Liu J.Z."/>
            <person name="Shao H.Z."/>
            <person name="Wang X."/>
            <person name="Wang C.C."/>
            <person name="Yang T.C."/>
            <person name="Huo Q.B."/>
            <person name="Li W."/>
            <person name="Chen H.Y."/>
            <person name="Chen S.E."/>
            <person name="Zhou L.G."/>
            <person name="Ni X.B."/>
            <person name="Tian J.H."/>
            <person name="Sheng Y."/>
            <person name="Liu T."/>
            <person name="Pan Y.S."/>
            <person name="Xia L.Y."/>
            <person name="Li J."/>
            <person name="Zhao F."/>
            <person name="Cao W.C."/>
        </authorList>
    </citation>
    <scope>NUCLEOTIDE SEQUENCE [LARGE SCALE GENOMIC DNA]</scope>
    <source>
        <strain evidence="1">Iper-2018</strain>
    </source>
</reference>
<sequence length="275" mass="29464">AETASEMLPQCRVPLLLLLTLAVLVCVVEPRHLTRRHALAAKIAQRRMGDIEFLQRIFNRTVEGDMEEAFSMVVARVSDDLSNTMSKITDFLEEVRRNITMNANKAAKKESAESSEEAPKGSVDTLLQLPAKVEKLLAVKSSVDVMKKSIIVVLEPTAFHSAQYNSLLKKVSENEAMKLCSDRSYKSLGLRRSQNDTLSKLEPDSERGPAVSVVTVVSLNGRLAALASKSISPASSPSEAFVVSLAAGASCAVTFTSLAGSTLSSSPSAVGVVNA</sequence>
<protein>
    <submittedName>
        <fullName evidence="1">Uncharacterized protein</fullName>
    </submittedName>
</protein>
<keyword evidence="2" id="KW-1185">Reference proteome</keyword>
<organism evidence="1 2">
    <name type="scientific">Ixodes persulcatus</name>
    <name type="common">Taiga tick</name>
    <dbReference type="NCBI Taxonomy" id="34615"/>
    <lineage>
        <taxon>Eukaryota</taxon>
        <taxon>Metazoa</taxon>
        <taxon>Ecdysozoa</taxon>
        <taxon>Arthropoda</taxon>
        <taxon>Chelicerata</taxon>
        <taxon>Arachnida</taxon>
        <taxon>Acari</taxon>
        <taxon>Parasitiformes</taxon>
        <taxon>Ixodida</taxon>
        <taxon>Ixodoidea</taxon>
        <taxon>Ixodidae</taxon>
        <taxon>Ixodinae</taxon>
        <taxon>Ixodes</taxon>
    </lineage>
</organism>
<comment type="caution">
    <text evidence="1">The sequence shown here is derived from an EMBL/GenBank/DDBJ whole genome shotgun (WGS) entry which is preliminary data.</text>
</comment>
<evidence type="ECO:0000313" key="2">
    <source>
        <dbReference type="Proteomes" id="UP000805193"/>
    </source>
</evidence>
<evidence type="ECO:0000313" key="1">
    <source>
        <dbReference type="EMBL" id="KAG0431040.1"/>
    </source>
</evidence>
<feature type="non-terminal residue" evidence="1">
    <location>
        <position position="1"/>
    </location>
</feature>
<proteinExistence type="predicted"/>
<accession>A0AC60QAG2</accession>
<dbReference type="Proteomes" id="UP000805193">
    <property type="component" value="Unassembled WGS sequence"/>
</dbReference>